<dbReference type="GO" id="GO:0033214">
    <property type="term" value="P:siderophore-iron import into cell"/>
    <property type="evidence" value="ECO:0007669"/>
    <property type="project" value="TreeGrafter"/>
</dbReference>
<name>A0A833PAP2_ACIBZ</name>
<dbReference type="PANTHER" id="PTHR30442:SF0">
    <property type="entry name" value="FE(3+) DICITRATE TRANSPORT PROTEIN FECA"/>
    <property type="match status" value="1"/>
</dbReference>
<evidence type="ECO:0000256" key="3">
    <source>
        <dbReference type="ARBA" id="ARBA00022452"/>
    </source>
</evidence>
<dbReference type="InterPro" id="IPR010917">
    <property type="entry name" value="TonB_rcpt_CS"/>
</dbReference>
<dbReference type="Pfam" id="PF00593">
    <property type="entry name" value="TonB_dep_Rec_b-barrel"/>
    <property type="match status" value="1"/>
</dbReference>
<keyword evidence="2 8" id="KW-0813">Transport</keyword>
<evidence type="ECO:0000256" key="5">
    <source>
        <dbReference type="ARBA" id="ARBA00023077"/>
    </source>
</evidence>
<evidence type="ECO:0000256" key="8">
    <source>
        <dbReference type="PROSITE-ProRule" id="PRU01360"/>
    </source>
</evidence>
<dbReference type="PROSITE" id="PS01156">
    <property type="entry name" value="TONB_DEPENDENT_REC_2"/>
    <property type="match status" value="1"/>
</dbReference>
<evidence type="ECO:0000313" key="12">
    <source>
        <dbReference type="Proteomes" id="UP000490535"/>
    </source>
</evidence>
<dbReference type="InterPro" id="IPR039426">
    <property type="entry name" value="TonB-dep_rcpt-like"/>
</dbReference>
<evidence type="ECO:0000313" key="11">
    <source>
        <dbReference type="EMBL" id="KAF1014326.1"/>
    </source>
</evidence>
<evidence type="ECO:0000256" key="9">
    <source>
        <dbReference type="PROSITE-ProRule" id="PRU10144"/>
    </source>
</evidence>
<dbReference type="SUPFAM" id="SSF56935">
    <property type="entry name" value="Porins"/>
    <property type="match status" value="1"/>
</dbReference>
<feature type="short sequence motif" description="TonB C-terminal box" evidence="9">
    <location>
        <begin position="198"/>
        <end position="215"/>
    </location>
</feature>
<protein>
    <submittedName>
        <fullName evidence="11">Fe(3+) dicitrate transport protein FecA</fullName>
    </submittedName>
</protein>
<keyword evidence="6 8" id="KW-0472">Membrane</keyword>
<evidence type="ECO:0000256" key="1">
    <source>
        <dbReference type="ARBA" id="ARBA00004571"/>
    </source>
</evidence>
<dbReference type="AlphaFoldDB" id="A0A833PAP2"/>
<dbReference type="GO" id="GO:0009279">
    <property type="term" value="C:cell outer membrane"/>
    <property type="evidence" value="ECO:0007669"/>
    <property type="project" value="UniProtKB-SubCell"/>
</dbReference>
<keyword evidence="4 8" id="KW-0812">Transmembrane</keyword>
<organism evidence="11 12">
    <name type="scientific">Acinetobacter bereziniae</name>
    <name type="common">Acinetobacter genomosp. 10</name>
    <dbReference type="NCBI Taxonomy" id="106648"/>
    <lineage>
        <taxon>Bacteria</taxon>
        <taxon>Pseudomonadati</taxon>
        <taxon>Pseudomonadota</taxon>
        <taxon>Gammaproteobacteria</taxon>
        <taxon>Moraxellales</taxon>
        <taxon>Moraxellaceae</taxon>
        <taxon>Acinetobacter</taxon>
    </lineage>
</organism>
<evidence type="ECO:0000256" key="4">
    <source>
        <dbReference type="ARBA" id="ARBA00022692"/>
    </source>
</evidence>
<keyword evidence="3 8" id="KW-1134">Transmembrane beta strand</keyword>
<comment type="subcellular location">
    <subcellularLocation>
        <location evidence="1 8">Cell outer membrane</location>
        <topology evidence="1 8">Multi-pass membrane protein</topology>
    </subcellularLocation>
</comment>
<comment type="caution">
    <text evidence="11">The sequence shown here is derived from an EMBL/GenBank/DDBJ whole genome shotgun (WGS) entry which is preliminary data.</text>
</comment>
<dbReference type="Gene3D" id="2.40.170.20">
    <property type="entry name" value="TonB-dependent receptor, beta-barrel domain"/>
    <property type="match status" value="1"/>
</dbReference>
<feature type="domain" description="TonB-dependent receptor-like beta-barrel" evidence="10">
    <location>
        <begin position="4"/>
        <end position="183"/>
    </location>
</feature>
<dbReference type="InterPro" id="IPR000531">
    <property type="entry name" value="Beta-barrel_TonB"/>
</dbReference>
<dbReference type="PROSITE" id="PS52016">
    <property type="entry name" value="TONB_DEPENDENT_REC_3"/>
    <property type="match status" value="1"/>
</dbReference>
<evidence type="ECO:0000259" key="10">
    <source>
        <dbReference type="Pfam" id="PF00593"/>
    </source>
</evidence>
<dbReference type="PANTHER" id="PTHR30442">
    <property type="entry name" value="IRON III DICITRATE TRANSPORT PROTEIN FECA"/>
    <property type="match status" value="1"/>
</dbReference>
<evidence type="ECO:0000256" key="6">
    <source>
        <dbReference type="ARBA" id="ARBA00023136"/>
    </source>
</evidence>
<dbReference type="EMBL" id="WNDP01000231">
    <property type="protein sequence ID" value="KAF1014326.1"/>
    <property type="molecule type" value="Genomic_DNA"/>
</dbReference>
<keyword evidence="5" id="KW-0798">TonB box</keyword>
<proteinExistence type="inferred from homology"/>
<dbReference type="InterPro" id="IPR036942">
    <property type="entry name" value="Beta-barrel_TonB_sf"/>
</dbReference>
<evidence type="ECO:0000256" key="2">
    <source>
        <dbReference type="ARBA" id="ARBA00022448"/>
    </source>
</evidence>
<sequence>MVGLHPEKSNNYEIGTKYLGNGLNAELTVFYLDFDKEERPDTIGTGIWTNLGATSHKGVELGLSYDFGHLYDMLEGLKVYSNYTFTKAVSEAGKFEGKDLPYYSRHVGNLGLGYTFDKWSVNVDMFAQSKQHAPGSGNIYQTVESADGRIGDIPGYSTFAVRTGYDFGQDFYGVKIAGGIKNLFDREYFTRSSDSTGGKYVGQPRTFYLQTSIDF</sequence>
<accession>A0A833PAP2</accession>
<reference evidence="12" key="1">
    <citation type="journal article" date="2020" name="MBio">
        <title>Horizontal gene transfer to a defensive symbiont with a reduced genome amongst a multipartite beetle microbiome.</title>
        <authorList>
            <person name="Waterworth S.C."/>
            <person name="Florez L.V."/>
            <person name="Rees E.R."/>
            <person name="Hertweck C."/>
            <person name="Kaltenpoth M."/>
            <person name="Kwan J.C."/>
        </authorList>
    </citation>
    <scope>NUCLEOTIDE SEQUENCE [LARGE SCALE GENOMIC DNA]</scope>
</reference>
<keyword evidence="7 8" id="KW-0998">Cell outer membrane</keyword>
<gene>
    <name evidence="11" type="primary">fecA_3</name>
    <name evidence="11" type="ORF">GAK29_04669</name>
</gene>
<evidence type="ECO:0000256" key="7">
    <source>
        <dbReference type="ARBA" id="ARBA00023237"/>
    </source>
</evidence>
<comment type="similarity">
    <text evidence="8">Belongs to the TonB-dependent receptor family.</text>
</comment>
<dbReference type="Proteomes" id="UP000490535">
    <property type="component" value="Unassembled WGS sequence"/>
</dbReference>